<evidence type="ECO:0000256" key="7">
    <source>
        <dbReference type="ARBA" id="ARBA00022801"/>
    </source>
</evidence>
<accession>A0ABP8PTE1</accession>
<evidence type="ECO:0000256" key="3">
    <source>
        <dbReference type="ARBA" id="ARBA00009409"/>
    </source>
</evidence>
<dbReference type="RefSeq" id="WP_345188660.1">
    <property type="nucleotide sequence ID" value="NZ_BAABGP010000024.1"/>
</dbReference>
<evidence type="ECO:0000256" key="2">
    <source>
        <dbReference type="ARBA" id="ARBA00001947"/>
    </source>
</evidence>
<dbReference type="InterPro" id="IPR010979">
    <property type="entry name" value="Ribosomal_uS13-like_H2TH"/>
</dbReference>
<keyword evidence="18" id="KW-1185">Reference proteome</keyword>
<keyword evidence="12" id="KW-0511">Multifunctional enzyme</keyword>
<evidence type="ECO:0000256" key="13">
    <source>
        <dbReference type="ARBA" id="ARBA00023295"/>
    </source>
</evidence>
<keyword evidence="5" id="KW-0227">DNA damage</keyword>
<keyword evidence="10" id="KW-0234">DNA repair</keyword>
<dbReference type="Pfam" id="PF06831">
    <property type="entry name" value="H2TH"/>
    <property type="match status" value="1"/>
</dbReference>
<keyword evidence="6 14" id="KW-0863">Zinc-finger</keyword>
<keyword evidence="8" id="KW-0862">Zinc</keyword>
<evidence type="ECO:0000256" key="4">
    <source>
        <dbReference type="ARBA" id="ARBA00022723"/>
    </source>
</evidence>
<protein>
    <submittedName>
        <fullName evidence="17">Fpg/Nei family DNA glycosylase</fullName>
    </submittedName>
</protein>
<keyword evidence="4" id="KW-0479">Metal-binding</keyword>
<evidence type="ECO:0000256" key="11">
    <source>
        <dbReference type="ARBA" id="ARBA00023239"/>
    </source>
</evidence>
<dbReference type="SMART" id="SM00898">
    <property type="entry name" value="Fapy_DNA_glyco"/>
    <property type="match status" value="1"/>
</dbReference>
<feature type="domain" description="Formamidopyrimidine-DNA glycosylase catalytic" evidence="16">
    <location>
        <begin position="2"/>
        <end position="115"/>
    </location>
</feature>
<dbReference type="InterPro" id="IPR012319">
    <property type="entry name" value="FPG_cat"/>
</dbReference>
<comment type="similarity">
    <text evidence="3">Belongs to the FPG family.</text>
</comment>
<dbReference type="SUPFAM" id="SSF81624">
    <property type="entry name" value="N-terminal domain of MutM-like DNA repair proteins"/>
    <property type="match status" value="1"/>
</dbReference>
<sequence>MPESPEVQALVEFLDERVRGRVIAELDVDEYRIVKTRGRPPGALAGGRIDSMQRFGKYIGFRTTAGWLIVSFGRNGWIRWHAPGTAADDEPVPEVARIALDDGAALQIVDTGDFLAVAVWVVDAPEDVAGIAALGPDPLAADFSADDLERALGRRRKQIKALLQEQTSLAGIGNAYSDEVLHKAGLAPTVHAAELDDGERERLFRAIVDIMSGALAGRRGLPPDRLKQAKVEAMAVHGRGGQPCPVCGTTIVDHVFSGASAQLCPVCQADRVGDGFAGRVSIRR</sequence>
<dbReference type="InterPro" id="IPR000214">
    <property type="entry name" value="Znf_DNA_glyclase/AP_lyase"/>
</dbReference>
<dbReference type="InterPro" id="IPR010663">
    <property type="entry name" value="Znf_FPG/IleRS"/>
</dbReference>
<dbReference type="SUPFAM" id="SSF57716">
    <property type="entry name" value="Glucocorticoid receptor-like (DNA-binding domain)"/>
    <property type="match status" value="1"/>
</dbReference>
<dbReference type="InterPro" id="IPR035937">
    <property type="entry name" value="FPG_N"/>
</dbReference>
<evidence type="ECO:0000313" key="18">
    <source>
        <dbReference type="Proteomes" id="UP001500731"/>
    </source>
</evidence>
<dbReference type="Gene3D" id="1.10.8.50">
    <property type="match status" value="1"/>
</dbReference>
<evidence type="ECO:0000256" key="10">
    <source>
        <dbReference type="ARBA" id="ARBA00023204"/>
    </source>
</evidence>
<evidence type="ECO:0000256" key="6">
    <source>
        <dbReference type="ARBA" id="ARBA00022771"/>
    </source>
</evidence>
<evidence type="ECO:0000256" key="8">
    <source>
        <dbReference type="ARBA" id="ARBA00022833"/>
    </source>
</evidence>
<evidence type="ECO:0000256" key="9">
    <source>
        <dbReference type="ARBA" id="ARBA00023125"/>
    </source>
</evidence>
<dbReference type="PROSITE" id="PS51068">
    <property type="entry name" value="FPG_CAT"/>
    <property type="match status" value="1"/>
</dbReference>
<keyword evidence="7" id="KW-0378">Hydrolase</keyword>
<reference evidence="18" key="1">
    <citation type="journal article" date="2019" name="Int. J. Syst. Evol. Microbiol.">
        <title>The Global Catalogue of Microorganisms (GCM) 10K type strain sequencing project: providing services to taxonomists for standard genome sequencing and annotation.</title>
        <authorList>
            <consortium name="The Broad Institute Genomics Platform"/>
            <consortium name="The Broad Institute Genome Sequencing Center for Infectious Disease"/>
            <person name="Wu L."/>
            <person name="Ma J."/>
        </authorList>
    </citation>
    <scope>NUCLEOTIDE SEQUENCE [LARGE SCALE GENOMIC DNA]</scope>
    <source>
        <strain evidence="18">JCM 17839</strain>
    </source>
</reference>
<dbReference type="Gene3D" id="3.20.190.10">
    <property type="entry name" value="MutM-like, N-terminal"/>
    <property type="match status" value="1"/>
</dbReference>
<comment type="catalytic activity">
    <reaction evidence="1">
        <text>Hydrolysis of DNA containing ring-opened 7-methylguanine residues, releasing 2,6-diamino-4-hydroxy-5-(N-methyl)formamidopyrimidine.</text>
        <dbReference type="EC" id="3.2.2.23"/>
    </reaction>
</comment>
<comment type="caution">
    <text evidence="17">The sequence shown here is derived from an EMBL/GenBank/DDBJ whole genome shotgun (WGS) entry which is preliminary data.</text>
</comment>
<dbReference type="SUPFAM" id="SSF46946">
    <property type="entry name" value="S13-like H2TH domain"/>
    <property type="match status" value="1"/>
</dbReference>
<dbReference type="EMBL" id="BAABGP010000024">
    <property type="protein sequence ID" value="GAA4491024.1"/>
    <property type="molecule type" value="Genomic_DNA"/>
</dbReference>
<name>A0ABP8PTE1_9MICO</name>
<feature type="domain" description="FPG-type" evidence="15">
    <location>
        <begin position="235"/>
        <end position="269"/>
    </location>
</feature>
<evidence type="ECO:0000259" key="16">
    <source>
        <dbReference type="PROSITE" id="PS51068"/>
    </source>
</evidence>
<evidence type="ECO:0000259" key="15">
    <source>
        <dbReference type="PROSITE" id="PS51066"/>
    </source>
</evidence>
<evidence type="ECO:0000256" key="14">
    <source>
        <dbReference type="PROSITE-ProRule" id="PRU00391"/>
    </source>
</evidence>
<proteinExistence type="inferred from homology"/>
<dbReference type="Pfam" id="PF06827">
    <property type="entry name" value="zf-FPG_IleRS"/>
    <property type="match status" value="1"/>
</dbReference>
<dbReference type="PANTHER" id="PTHR22993:SF9">
    <property type="entry name" value="FORMAMIDOPYRIMIDINE-DNA GLYCOSYLASE"/>
    <property type="match status" value="1"/>
</dbReference>
<evidence type="ECO:0000256" key="5">
    <source>
        <dbReference type="ARBA" id="ARBA00022763"/>
    </source>
</evidence>
<keyword evidence="13" id="KW-0326">Glycosidase</keyword>
<dbReference type="PANTHER" id="PTHR22993">
    <property type="entry name" value="FORMAMIDOPYRIMIDINE-DNA GLYCOSYLASE"/>
    <property type="match status" value="1"/>
</dbReference>
<dbReference type="Pfam" id="PF01149">
    <property type="entry name" value="Fapy_DNA_glyco"/>
    <property type="match status" value="1"/>
</dbReference>
<dbReference type="SMART" id="SM01232">
    <property type="entry name" value="H2TH"/>
    <property type="match status" value="1"/>
</dbReference>
<dbReference type="InterPro" id="IPR015886">
    <property type="entry name" value="H2TH_FPG"/>
</dbReference>
<evidence type="ECO:0000256" key="12">
    <source>
        <dbReference type="ARBA" id="ARBA00023268"/>
    </source>
</evidence>
<evidence type="ECO:0000313" key="17">
    <source>
        <dbReference type="EMBL" id="GAA4491024.1"/>
    </source>
</evidence>
<evidence type="ECO:0000256" key="1">
    <source>
        <dbReference type="ARBA" id="ARBA00001668"/>
    </source>
</evidence>
<keyword evidence="11" id="KW-0456">Lyase</keyword>
<comment type="cofactor">
    <cofactor evidence="2">
        <name>Zn(2+)</name>
        <dbReference type="ChEBI" id="CHEBI:29105"/>
    </cofactor>
</comment>
<organism evidence="17 18">
    <name type="scientific">Microbacterium panaciterrae</name>
    <dbReference type="NCBI Taxonomy" id="985759"/>
    <lineage>
        <taxon>Bacteria</taxon>
        <taxon>Bacillati</taxon>
        <taxon>Actinomycetota</taxon>
        <taxon>Actinomycetes</taxon>
        <taxon>Micrococcales</taxon>
        <taxon>Microbacteriaceae</taxon>
        <taxon>Microbacterium</taxon>
    </lineage>
</organism>
<keyword evidence="9" id="KW-0238">DNA-binding</keyword>
<dbReference type="Proteomes" id="UP001500731">
    <property type="component" value="Unassembled WGS sequence"/>
</dbReference>
<gene>
    <name evidence="17" type="ORF">GCM10023171_34250</name>
</gene>
<dbReference type="PROSITE" id="PS51066">
    <property type="entry name" value="ZF_FPG_2"/>
    <property type="match status" value="1"/>
</dbReference>